<evidence type="ECO:0000256" key="1">
    <source>
        <dbReference type="SAM" id="MobiDB-lite"/>
    </source>
</evidence>
<protein>
    <submittedName>
        <fullName evidence="4">Uncharacterized protein</fullName>
    </submittedName>
</protein>
<dbReference type="InterPro" id="IPR058210">
    <property type="entry name" value="SACS/Nov_dom"/>
</dbReference>
<feature type="region of interest" description="Disordered" evidence="1">
    <location>
        <begin position="293"/>
        <end position="323"/>
    </location>
</feature>
<proteinExistence type="evidence at transcript level"/>
<evidence type="ECO:0000259" key="2">
    <source>
        <dbReference type="Pfam" id="PF13020"/>
    </source>
</evidence>
<organism evidence="4">
    <name type="scientific">Callorhinchus milii</name>
    <name type="common">Ghost shark</name>
    <dbReference type="NCBI Taxonomy" id="7868"/>
    <lineage>
        <taxon>Eukaryota</taxon>
        <taxon>Metazoa</taxon>
        <taxon>Chordata</taxon>
        <taxon>Craniata</taxon>
        <taxon>Vertebrata</taxon>
        <taxon>Chondrichthyes</taxon>
        <taxon>Holocephali</taxon>
        <taxon>Chimaeriformes</taxon>
        <taxon>Callorhinchidae</taxon>
        <taxon>Callorhinchus</taxon>
    </lineage>
</organism>
<dbReference type="Pfam" id="PF13020">
    <property type="entry name" value="NOV_C"/>
    <property type="match status" value="1"/>
</dbReference>
<feature type="region of interest" description="Disordered" evidence="1">
    <location>
        <begin position="1691"/>
        <end position="1877"/>
    </location>
</feature>
<dbReference type="EMBL" id="JW861218">
    <property type="protein sequence ID" value="AFO93735.1"/>
    <property type="molecule type" value="mRNA"/>
</dbReference>
<dbReference type="InterPro" id="IPR024975">
    <property type="entry name" value="NOV_C"/>
</dbReference>
<dbReference type="InterPro" id="IPR036890">
    <property type="entry name" value="HATPase_C_sf"/>
</dbReference>
<dbReference type="Pfam" id="PF25794">
    <property type="entry name" value="SACS"/>
    <property type="match status" value="1"/>
</dbReference>
<feature type="domain" description="Sacsin/Nov" evidence="3">
    <location>
        <begin position="424"/>
        <end position="523"/>
    </location>
</feature>
<evidence type="ECO:0000313" key="4">
    <source>
        <dbReference type="EMBL" id="AFO93735.1"/>
    </source>
</evidence>
<dbReference type="PANTHER" id="PTHR32387:SF0">
    <property type="entry name" value="PROTEIN NO VEIN"/>
    <property type="match status" value="1"/>
</dbReference>
<dbReference type="InterPro" id="IPR052957">
    <property type="entry name" value="Auxin_embryo_med"/>
</dbReference>
<accession>V9K799</accession>
<feature type="compositionally biased region" description="Basic and acidic residues" evidence="1">
    <location>
        <begin position="1721"/>
        <end position="1735"/>
    </location>
</feature>
<sequence>MVQRQIKSLSNHGNLRSLVLYEAALLFKEFIPIHSNNSYSVGLLGELSKERALSCLLNAPLLEDLAEWSQWDLVFEPQHGSLKDFIERNCDKKAAQLCVEGSDVLNDLVAMEVKPGVLLRLTTNTSPDLFAKAAKLYDPVGTAGHLVSIVTTDGLTNAPLALLANHMETALAALGGLQACLMMNGGTSSDRSAQFILDCLIRIPIRLCKSLLHKVFLEPFSRVIGQSESKDLMLQTAKCSVRYQNKLHQLGILLGVTEWMRDFHGKLDPAKLSIITSKTTQFVDSSSVSSRSSAVGLSEGEDSESDSDSEPETTSSSSGDEGKEKFVLAMEEADLSPCDEKLENEGDVEVQTSTAPDPADGINTDGCVIDEDQEKETECRNIIKDIRKSDFGIGVELNEEGKKLVEVHQNRLGRSLERLSTELYSKDTHFVLELIQNADDNRYPACNTTPSLLFVVESNCITLLNNECGFEENNIRAICDVGHSTKGKHKYGYIGQKGIGFKSVFKVTNNPEIHSNGFHIRFDKNSGPMGYILPHWVEDERPVDLTDLDLAAIRWTTKIILPLKSQNQQTQNLFHDVDPSLLLFLHRLRSITIINKVRNQDFSVIRRDLNDNILEIKHKVGADHWLVIKTILDARKIKENVECTELALAFKLDLEKKNAQNHNFQPEKQPVFAFLPLRNFGFRFIIQGDFDIPSSREDIDRDSPWNQWLRSEIPLLFLQAMEVFNNHPNFKGLEGLCHFLKFIPLPDEILDFFRPIAGQIIHLLKAKACLPTKTDKDGKTEYRLPSQTAITHDVLVQEVIDSELLQKHLNLAYLNPRIQSELSPALASVLGVHKLTSADIIAVTKAIAKEIEETDDVHSDDCMKRIAKLMVCNYRSLEQEYSNFDHLVELTSIPIIPLADGTKVSLKGQAIFFPLFDEENSDLVKSTKGIQELYRDLKTIHPKLLTCLDNLGNSQVRKLLEKMDVHYLKPEKVVFEHILPILKEHKWQKKTNSTVISYVVFLKMHCQDGELEQFRAFIPVLTNKGFVCPSQVNVNFPCNYKNVINLLVDFPGVDWHLLDSCYLKIDNDSEGWRRFFTVLGVRDLFIFRKKNYNFTKQELASSPWASVSEFWPKTADDMYVVEDHLCEELHTLLTMEGLSDEVKLMQRVKLLTLLDKNWDSGCRISQYCTADLFDSRGQRLKDDVNSSLSIYLTTLPWLPAHGCGSSTTYLRPNEVYLKEKHLFELLSHHVSYVHCELLEKSSFAAFTGIKTSLTVEVMINHFKSWCVQSTPSPCDNPQGAEFQTSADHIHNVYTYLGSNCSRHQLKELFERFPAVFVPTSRDSVEELWVGKFYHQKDVCWTDPTKMFLRYKSLINAPNGSIEEPHILDCYYSHWEDMRDLFQQSLNIERIPTMKQYVELLVLMCSEASLPNNEALQDVSVIYAVLAEKCRYTDSDGSLQLNNDYCQTLKGMLKDEKVFAAKDNLWVSLTRHPIIPDDKHLERVFKTYTEVCLLNLPVAERNTLKTRTNKRDKPRFDEEDRKIFLKICGVKRLSECVMVEAQTEDFRQCPAIQNFVHSVVPYIQRFLYGCEDYHHVYKELIHNNIVRTLKSIAFIQVGKLYLQYQLTLPNTETLYEKEDIVCHLKGNKELLYIQKDHIASRTDICRELVKLFNCAESKEVGKELERFLQGLISCLQDAPALKRLLQKEDVGELPEDEERWEVPQVCEPRPQPVRLPALIQTKEQDQKETPECKDSSNDGEILLTSWPPKSSLHGVPDGRTNKAVDNVMRMWPPPAGPPGSSEHPHPPQAEHSVGGTEPSVASEEKRDFYQSQPVSPKPNTNHSVEQPLAEGRQTQFVTSEQTRDSPQSQVRSPLPPGNETPEHPPAPGTQPNNTSTQQSATLLAKSNFNGYNSSRPALPLDVPIWTREQPYEEVLEQLVIHSAVEKPQAVVFSEGNAENAAIGEWGERLVHAFLLQWKESNCEQKPQEVLWVNEKGESGLPYDFQVVFTGRDDVVSEATFLEVKSTVKAEKNFVQLSAREVELALRAKEHYHMYRVYNAGDSQNVRLCRIENLAKCLNAKQLALFLFV</sequence>
<feature type="compositionally biased region" description="Polar residues" evidence="1">
    <location>
        <begin position="1808"/>
        <end position="1823"/>
    </location>
</feature>
<evidence type="ECO:0000259" key="3">
    <source>
        <dbReference type="Pfam" id="PF25794"/>
    </source>
</evidence>
<feature type="compositionally biased region" description="Polar residues" evidence="1">
    <location>
        <begin position="1868"/>
        <end position="1877"/>
    </location>
</feature>
<dbReference type="PANTHER" id="PTHR32387">
    <property type="entry name" value="WU:FJ29H11"/>
    <property type="match status" value="1"/>
</dbReference>
<feature type="compositionally biased region" description="Pro residues" evidence="1">
    <location>
        <begin position="1852"/>
        <end position="1867"/>
    </location>
</feature>
<feature type="domain" description="Protein NO VEIN C-terminal" evidence="2">
    <location>
        <begin position="1964"/>
        <end position="2045"/>
    </location>
</feature>
<dbReference type="Gene3D" id="3.30.565.10">
    <property type="entry name" value="Histidine kinase-like ATPase, C-terminal domain"/>
    <property type="match status" value="1"/>
</dbReference>
<feature type="compositionally biased region" description="Acidic residues" evidence="1">
    <location>
        <begin position="299"/>
        <end position="311"/>
    </location>
</feature>
<dbReference type="NCBIfam" id="NF047352">
    <property type="entry name" value="P_loop_sacsin"/>
    <property type="match status" value="1"/>
</dbReference>
<feature type="compositionally biased region" description="Polar residues" evidence="1">
    <location>
        <begin position="1831"/>
        <end position="1850"/>
    </location>
</feature>
<dbReference type="SUPFAM" id="SSF55874">
    <property type="entry name" value="ATPase domain of HSP90 chaperone/DNA topoisomerase II/histidine kinase"/>
    <property type="match status" value="1"/>
</dbReference>
<name>V9K799_CALMI</name>
<reference evidence="4" key="1">
    <citation type="journal article" date="2014" name="Nature">
        <title>Elephant shark genome provides unique insights into gnathostome evolution.</title>
        <authorList>
            <consortium name="International Elephant Shark Genome Sequencing Consortium"/>
            <person name="Venkatesh B."/>
            <person name="Lee A.P."/>
            <person name="Ravi V."/>
            <person name="Maurya A.K."/>
            <person name="Lian M.M."/>
            <person name="Swann J.B."/>
            <person name="Ohta Y."/>
            <person name="Flajnik M.F."/>
            <person name="Sutoh Y."/>
            <person name="Kasahara M."/>
            <person name="Hoon S."/>
            <person name="Gangu V."/>
            <person name="Roy S.W."/>
            <person name="Irimia M."/>
            <person name="Korzh V."/>
            <person name="Kondrychyn I."/>
            <person name="Lim Z.W."/>
            <person name="Tay B.H."/>
            <person name="Tohari S."/>
            <person name="Kong K.W."/>
            <person name="Ho S."/>
            <person name="Lorente-Galdos B."/>
            <person name="Quilez J."/>
            <person name="Marques-Bonet T."/>
            <person name="Raney B.J."/>
            <person name="Ingham P.W."/>
            <person name="Tay A."/>
            <person name="Hillier L.W."/>
            <person name="Minx P."/>
            <person name="Boehm T."/>
            <person name="Wilson R.K."/>
            <person name="Brenner S."/>
            <person name="Warren W.C."/>
        </authorList>
    </citation>
    <scope>NUCLEOTIDE SEQUENCE</scope>
    <source>
        <tissue evidence="4">Spleen</tissue>
    </source>
</reference>